<feature type="transmembrane region" description="Helical" evidence="1">
    <location>
        <begin position="126"/>
        <end position="148"/>
    </location>
</feature>
<proteinExistence type="predicted"/>
<keyword evidence="1" id="KW-1133">Transmembrane helix</keyword>
<feature type="transmembrane region" description="Helical" evidence="1">
    <location>
        <begin position="154"/>
        <end position="171"/>
    </location>
</feature>
<keyword evidence="3" id="KW-1185">Reference proteome</keyword>
<name>A0ABU6J4H8_9BURK</name>
<evidence type="ECO:0000256" key="1">
    <source>
        <dbReference type="SAM" id="Phobius"/>
    </source>
</evidence>
<dbReference type="Proteomes" id="UP001352263">
    <property type="component" value="Unassembled WGS sequence"/>
</dbReference>
<feature type="transmembrane region" description="Helical" evidence="1">
    <location>
        <begin position="96"/>
        <end position="119"/>
    </location>
</feature>
<feature type="transmembrane region" description="Helical" evidence="1">
    <location>
        <begin position="45"/>
        <end position="65"/>
    </location>
</feature>
<protein>
    <submittedName>
        <fullName evidence="2">Uncharacterized protein</fullName>
    </submittedName>
</protein>
<organism evidence="2 3">
    <name type="scientific">Noviherbaspirillum album</name>
    <dbReference type="NCBI Taxonomy" id="3080276"/>
    <lineage>
        <taxon>Bacteria</taxon>
        <taxon>Pseudomonadati</taxon>
        <taxon>Pseudomonadota</taxon>
        <taxon>Betaproteobacteria</taxon>
        <taxon>Burkholderiales</taxon>
        <taxon>Oxalobacteraceae</taxon>
        <taxon>Noviherbaspirillum</taxon>
    </lineage>
</organism>
<keyword evidence="1" id="KW-0472">Membrane</keyword>
<sequence length="183" mass="20423">MPNPTCQDYAPALICGHSDLILYLVPSIVMAAVFHRLAQRHSMFLLFYLSGVLLHEVAHLIAGVLTRARPSSFSIIPRRQGDQWVLGSVGFNNIRWWNAVFVGLAPLLTVTVPILVAYWRTRSGLTFGWLDAGLAAALAPVFLCFLPSRADLRIALYSWPYLVPIGFYIGFMNHWQLGLLPST</sequence>
<dbReference type="RefSeq" id="WP_326504994.1">
    <property type="nucleotide sequence ID" value="NZ_JAWIIV010000002.1"/>
</dbReference>
<reference evidence="2 3" key="1">
    <citation type="submission" date="2023-10" db="EMBL/GenBank/DDBJ databases">
        <title>Noviherbaspirillum sp. CPCC 100848 genome assembly.</title>
        <authorList>
            <person name="Li X.Y."/>
            <person name="Fang X.M."/>
        </authorList>
    </citation>
    <scope>NUCLEOTIDE SEQUENCE [LARGE SCALE GENOMIC DNA]</scope>
    <source>
        <strain evidence="2 3">CPCC 100848</strain>
    </source>
</reference>
<evidence type="ECO:0000313" key="2">
    <source>
        <dbReference type="EMBL" id="MEC4718242.1"/>
    </source>
</evidence>
<evidence type="ECO:0000313" key="3">
    <source>
        <dbReference type="Proteomes" id="UP001352263"/>
    </source>
</evidence>
<feature type="transmembrane region" description="Helical" evidence="1">
    <location>
        <begin position="20"/>
        <end position="38"/>
    </location>
</feature>
<gene>
    <name evidence="2" type="ORF">RY831_03720</name>
</gene>
<comment type="caution">
    <text evidence="2">The sequence shown here is derived from an EMBL/GenBank/DDBJ whole genome shotgun (WGS) entry which is preliminary data.</text>
</comment>
<dbReference type="EMBL" id="JAWIIV010000002">
    <property type="protein sequence ID" value="MEC4718242.1"/>
    <property type="molecule type" value="Genomic_DNA"/>
</dbReference>
<keyword evidence="1" id="KW-0812">Transmembrane</keyword>
<accession>A0ABU6J4H8</accession>